<dbReference type="EMBL" id="SJPZ01000002">
    <property type="protein sequence ID" value="TWU62108.1"/>
    <property type="molecule type" value="Genomic_DNA"/>
</dbReference>
<protein>
    <submittedName>
        <fullName evidence="1">Uncharacterized protein</fullName>
    </submittedName>
</protein>
<dbReference type="RefSeq" id="WP_146414843.1">
    <property type="nucleotide sequence ID" value="NZ_SJPZ01000002.1"/>
</dbReference>
<reference evidence="1 2" key="1">
    <citation type="submission" date="2019-02" db="EMBL/GenBank/DDBJ databases">
        <title>Deep-cultivation of Planctomycetes and their phenomic and genomic characterization uncovers novel biology.</title>
        <authorList>
            <person name="Wiegand S."/>
            <person name="Jogler M."/>
            <person name="Boedeker C."/>
            <person name="Pinto D."/>
            <person name="Vollmers J."/>
            <person name="Rivas-Marin E."/>
            <person name="Kohn T."/>
            <person name="Peeters S.H."/>
            <person name="Heuer A."/>
            <person name="Rast P."/>
            <person name="Oberbeckmann S."/>
            <person name="Bunk B."/>
            <person name="Jeske O."/>
            <person name="Meyerdierks A."/>
            <person name="Storesund J.E."/>
            <person name="Kallscheuer N."/>
            <person name="Luecker S."/>
            <person name="Lage O.M."/>
            <person name="Pohl T."/>
            <person name="Merkel B.J."/>
            <person name="Hornburger P."/>
            <person name="Mueller R.-W."/>
            <person name="Bruemmer F."/>
            <person name="Labrenz M."/>
            <person name="Spormann A.M."/>
            <person name="Op Den Camp H."/>
            <person name="Overmann J."/>
            <person name="Amann R."/>
            <person name="Jetten M.S.M."/>
            <person name="Mascher T."/>
            <person name="Medema M.H."/>
            <person name="Devos D.P."/>
            <person name="Kaster A.-K."/>
            <person name="Ovreas L."/>
            <person name="Rohde M."/>
            <person name="Galperin M.Y."/>
            <person name="Jogler C."/>
        </authorList>
    </citation>
    <scope>NUCLEOTIDE SEQUENCE [LARGE SCALE GENOMIC DNA]</scope>
    <source>
        <strain evidence="1 2">V7</strain>
    </source>
</reference>
<proteinExistence type="predicted"/>
<dbReference type="OrthoDB" id="7889106at2"/>
<accession>A0A5C6FN85</accession>
<evidence type="ECO:0000313" key="1">
    <source>
        <dbReference type="EMBL" id="TWU62108.1"/>
    </source>
</evidence>
<sequence>MAVGEHRDCFGTMYPDNLHLKVGRTNRGKVFSVQMQRTAAMMPAERKITVDTEQWDQCTACPEFNSCYKLCVAKVALESVVATA</sequence>
<dbReference type="Proteomes" id="UP000316476">
    <property type="component" value="Unassembled WGS sequence"/>
</dbReference>
<gene>
    <name evidence="1" type="ORF">V7x_38370</name>
</gene>
<evidence type="ECO:0000313" key="2">
    <source>
        <dbReference type="Proteomes" id="UP000316476"/>
    </source>
</evidence>
<name>A0A5C6FN85_9PLAN</name>
<organism evidence="1 2">
    <name type="scientific">Crateriforma conspicua</name>
    <dbReference type="NCBI Taxonomy" id="2527996"/>
    <lineage>
        <taxon>Bacteria</taxon>
        <taxon>Pseudomonadati</taxon>
        <taxon>Planctomycetota</taxon>
        <taxon>Planctomycetia</taxon>
        <taxon>Planctomycetales</taxon>
        <taxon>Planctomycetaceae</taxon>
        <taxon>Crateriforma</taxon>
    </lineage>
</organism>
<dbReference type="AlphaFoldDB" id="A0A5C6FN85"/>
<comment type="caution">
    <text evidence="1">The sequence shown here is derived from an EMBL/GenBank/DDBJ whole genome shotgun (WGS) entry which is preliminary data.</text>
</comment>